<gene>
    <name evidence="5" type="ORF">P7D69_05825</name>
</gene>
<organism evidence="5 6">
    <name type="scientific">Enterococcus raffinosus</name>
    <dbReference type="NCBI Taxonomy" id="71452"/>
    <lineage>
        <taxon>Bacteria</taxon>
        <taxon>Bacillati</taxon>
        <taxon>Bacillota</taxon>
        <taxon>Bacilli</taxon>
        <taxon>Lactobacillales</taxon>
        <taxon>Enterococcaceae</taxon>
        <taxon>Enterococcus</taxon>
    </lineage>
</organism>
<dbReference type="GO" id="GO:0003677">
    <property type="term" value="F:DNA binding"/>
    <property type="evidence" value="ECO:0007669"/>
    <property type="project" value="UniProtKB-KW"/>
</dbReference>
<dbReference type="InterPro" id="IPR059106">
    <property type="entry name" value="WHD_MalT"/>
</dbReference>
<dbReference type="Pfam" id="PF00196">
    <property type="entry name" value="GerE"/>
    <property type="match status" value="1"/>
</dbReference>
<dbReference type="Gene3D" id="1.25.40.10">
    <property type="entry name" value="Tetratricopeptide repeat domain"/>
    <property type="match status" value="1"/>
</dbReference>
<dbReference type="InterPro" id="IPR000792">
    <property type="entry name" value="Tscrpt_reg_LuxR_C"/>
</dbReference>
<dbReference type="InterPro" id="IPR016032">
    <property type="entry name" value="Sig_transdc_resp-reg_C-effctor"/>
</dbReference>
<dbReference type="AlphaFoldDB" id="A0AAW8T5Q1"/>
<dbReference type="RefSeq" id="WP_311816494.1">
    <property type="nucleotide sequence ID" value="NZ_JARPXG010000003.1"/>
</dbReference>
<evidence type="ECO:0000256" key="2">
    <source>
        <dbReference type="ARBA" id="ARBA00023125"/>
    </source>
</evidence>
<name>A0AAW8T5Q1_9ENTE</name>
<evidence type="ECO:0000256" key="1">
    <source>
        <dbReference type="ARBA" id="ARBA00023015"/>
    </source>
</evidence>
<dbReference type="InterPro" id="IPR036388">
    <property type="entry name" value="WH-like_DNA-bd_sf"/>
</dbReference>
<dbReference type="PROSITE" id="PS50043">
    <property type="entry name" value="HTH_LUXR_2"/>
    <property type="match status" value="1"/>
</dbReference>
<dbReference type="Gene3D" id="1.10.10.10">
    <property type="entry name" value="Winged helix-like DNA-binding domain superfamily/Winged helix DNA-binding domain"/>
    <property type="match status" value="1"/>
</dbReference>
<sequence length="857" mass="99822">MRKHLSTNRVKAPETLGNSITRRELAEKIQTGLQKKLMVLEAGAGHGKTTAIREKLNQLPSDRWQWLTLNEDCNHLIVFWGYLIETLKDQLGPMKEEMLVYFQSGLNAENIEEFISFLTDSLILETSDYLVMDDFHTINDKEVLHSFERFLEDLPENLHVVITTRYQPELYLTKFLLAEQLQYLQEEDFLLTDVEGESFIQQNSREALSQETMTYLLKTAKGWIGGLKLLMAVKKINQSKNQKIRFENKILSEYLAKEILGNLSKEEQEFLVLTGYFPFVYPNLSQRLFPEIDFSTMIENLQEKNLMISCVDRLEQKFTFHPILKDYLLKEFQMQPVEKQTTLKNQTAALFIEDGYLDEGMALLFELGKYQQLMNLIVENEQSFQRIYYIEQIPREVALMNIDFAFQKFVYYYSNLEYENCHDLIEALEEKYPDKKEIRALSGIKLLLGSDYLTTEQTPNTIQEINQLKLDDVSKAFIFLKSALILFFKESYQQAKHFIEASLKLNQKSKNNFMLYFNQTLLAQVCEETGELNKGLAILTAIYQKLDGMGFNSKMKETYQVSFFITITGIHLKKLNLEAAAETLKKANTNKHPHIRASYLYNLAELHYLSDDEEKGWSAFKELETGATGSYSNPFIQSGIMKYALKLDQLPGYYEEQFIEAFEAHPELHNMAYHMFYGMILMKRGDYQGCVAITDQILEKSRKQRIYSKIIEANLLKLSALQKMKGDNSRQMLNIYHECLYYGNENQIMSDFFLFRNEIEELTKLLKDEIEANLESREKDFHHEIIKRCCVSLTSVLTERECEILAEMAKGLTNKAIGNKLFISVATVKTHVLNIYRKLEVNSRVTAVEKAKQIHII</sequence>
<dbReference type="InterPro" id="IPR011990">
    <property type="entry name" value="TPR-like_helical_dom_sf"/>
</dbReference>
<evidence type="ECO:0000256" key="3">
    <source>
        <dbReference type="ARBA" id="ARBA00023163"/>
    </source>
</evidence>
<accession>A0AAW8T5Q1</accession>
<dbReference type="PRINTS" id="PR00038">
    <property type="entry name" value="HTHLUXR"/>
</dbReference>
<evidence type="ECO:0000259" key="4">
    <source>
        <dbReference type="PROSITE" id="PS50043"/>
    </source>
</evidence>
<protein>
    <submittedName>
        <fullName evidence="5">LuxR C-terminal-related transcriptional regulator</fullName>
    </submittedName>
</protein>
<comment type="caution">
    <text evidence="5">The sequence shown here is derived from an EMBL/GenBank/DDBJ whole genome shotgun (WGS) entry which is preliminary data.</text>
</comment>
<dbReference type="Proteomes" id="UP001254770">
    <property type="component" value="Unassembled WGS sequence"/>
</dbReference>
<evidence type="ECO:0000313" key="5">
    <source>
        <dbReference type="EMBL" id="MDT2543846.1"/>
    </source>
</evidence>
<dbReference type="Pfam" id="PF25873">
    <property type="entry name" value="WHD_MalT"/>
    <property type="match status" value="1"/>
</dbReference>
<keyword evidence="2" id="KW-0238">DNA-binding</keyword>
<dbReference type="InterPro" id="IPR027417">
    <property type="entry name" value="P-loop_NTPase"/>
</dbReference>
<keyword evidence="1" id="KW-0805">Transcription regulation</keyword>
<proteinExistence type="predicted"/>
<dbReference type="GO" id="GO:0006355">
    <property type="term" value="P:regulation of DNA-templated transcription"/>
    <property type="evidence" value="ECO:0007669"/>
    <property type="project" value="InterPro"/>
</dbReference>
<feature type="domain" description="HTH luxR-type" evidence="4">
    <location>
        <begin position="790"/>
        <end position="855"/>
    </location>
</feature>
<dbReference type="PANTHER" id="PTHR44688">
    <property type="entry name" value="DNA-BINDING TRANSCRIPTIONAL ACTIVATOR DEVR_DOSR"/>
    <property type="match status" value="1"/>
</dbReference>
<evidence type="ECO:0000313" key="6">
    <source>
        <dbReference type="Proteomes" id="UP001254770"/>
    </source>
</evidence>
<dbReference type="SMART" id="SM00421">
    <property type="entry name" value="HTH_LUXR"/>
    <property type="match status" value="1"/>
</dbReference>
<keyword evidence="3" id="KW-0804">Transcription</keyword>
<dbReference type="SUPFAM" id="SSF46894">
    <property type="entry name" value="C-terminal effector domain of the bipartite response regulators"/>
    <property type="match status" value="1"/>
</dbReference>
<dbReference type="SUPFAM" id="SSF52540">
    <property type="entry name" value="P-loop containing nucleoside triphosphate hydrolases"/>
    <property type="match status" value="1"/>
</dbReference>
<dbReference type="PROSITE" id="PS00622">
    <property type="entry name" value="HTH_LUXR_1"/>
    <property type="match status" value="1"/>
</dbReference>
<dbReference type="PANTHER" id="PTHR44688:SF16">
    <property type="entry name" value="DNA-BINDING TRANSCRIPTIONAL ACTIVATOR DEVR_DOSR"/>
    <property type="match status" value="1"/>
</dbReference>
<dbReference type="Gene3D" id="3.40.50.300">
    <property type="entry name" value="P-loop containing nucleotide triphosphate hydrolases"/>
    <property type="match status" value="1"/>
</dbReference>
<reference evidence="5" key="1">
    <citation type="submission" date="2023-03" db="EMBL/GenBank/DDBJ databases">
        <authorList>
            <person name="Shen W."/>
            <person name="Cai J."/>
        </authorList>
    </citation>
    <scope>NUCLEOTIDE SEQUENCE</scope>
    <source>
        <strain evidence="5">Y15</strain>
    </source>
</reference>
<dbReference type="EMBL" id="JARPXL010000004">
    <property type="protein sequence ID" value="MDT2543846.1"/>
    <property type="molecule type" value="Genomic_DNA"/>
</dbReference>
<dbReference type="CDD" id="cd06170">
    <property type="entry name" value="LuxR_C_like"/>
    <property type="match status" value="1"/>
</dbReference>